<sequence length="226" mass="25326">MKSNSKVDDSRHQSNGSGSALHDASVPAIQAFLIFPFFIPHAISNVPSFQASFLDGFDPVITAKTVGWLLAESYMQSWERERSSGCRVPMEEKEERVVDQEEVVEPNLFGPEMGARTRMAVDDDGRKQDVGIKRIPTLMTDGSEERSRPSARKFDNLPAETVNEGSAKVILSCPCLRLYLGSSYRAQTTLNKEVGYGTSRKLEKGSEVRRYLSYRPPIHGHTRIMR</sequence>
<name>A0A0D0B3K6_9AGAR</name>
<dbReference type="AlphaFoldDB" id="A0A0D0B3K6"/>
<feature type="region of interest" description="Disordered" evidence="1">
    <location>
        <begin position="1"/>
        <end position="21"/>
    </location>
</feature>
<accession>A0A0D0B3K6</accession>
<organism evidence="2 3">
    <name type="scientific">Collybiopsis luxurians FD-317 M1</name>
    <dbReference type="NCBI Taxonomy" id="944289"/>
    <lineage>
        <taxon>Eukaryota</taxon>
        <taxon>Fungi</taxon>
        <taxon>Dikarya</taxon>
        <taxon>Basidiomycota</taxon>
        <taxon>Agaricomycotina</taxon>
        <taxon>Agaricomycetes</taxon>
        <taxon>Agaricomycetidae</taxon>
        <taxon>Agaricales</taxon>
        <taxon>Marasmiineae</taxon>
        <taxon>Omphalotaceae</taxon>
        <taxon>Collybiopsis</taxon>
        <taxon>Collybiopsis luxurians</taxon>
    </lineage>
</organism>
<evidence type="ECO:0000256" key="1">
    <source>
        <dbReference type="SAM" id="MobiDB-lite"/>
    </source>
</evidence>
<reference evidence="2 3" key="1">
    <citation type="submission" date="2014-04" db="EMBL/GenBank/DDBJ databases">
        <title>Evolutionary Origins and Diversification of the Mycorrhizal Mutualists.</title>
        <authorList>
            <consortium name="DOE Joint Genome Institute"/>
            <consortium name="Mycorrhizal Genomics Consortium"/>
            <person name="Kohler A."/>
            <person name="Kuo A."/>
            <person name="Nagy L.G."/>
            <person name="Floudas D."/>
            <person name="Copeland A."/>
            <person name="Barry K.W."/>
            <person name="Cichocki N."/>
            <person name="Veneault-Fourrey C."/>
            <person name="LaButti K."/>
            <person name="Lindquist E.A."/>
            <person name="Lipzen A."/>
            <person name="Lundell T."/>
            <person name="Morin E."/>
            <person name="Murat C."/>
            <person name="Riley R."/>
            <person name="Ohm R."/>
            <person name="Sun H."/>
            <person name="Tunlid A."/>
            <person name="Henrissat B."/>
            <person name="Grigoriev I.V."/>
            <person name="Hibbett D.S."/>
            <person name="Martin F."/>
        </authorList>
    </citation>
    <scope>NUCLEOTIDE SEQUENCE [LARGE SCALE GENOMIC DNA]</scope>
    <source>
        <strain evidence="2 3">FD-317 M1</strain>
    </source>
</reference>
<feature type="compositionally biased region" description="Basic and acidic residues" evidence="1">
    <location>
        <begin position="1"/>
        <end position="12"/>
    </location>
</feature>
<dbReference type="EMBL" id="KN834788">
    <property type="protein sequence ID" value="KIK57845.1"/>
    <property type="molecule type" value="Genomic_DNA"/>
</dbReference>
<dbReference type="Proteomes" id="UP000053593">
    <property type="component" value="Unassembled WGS sequence"/>
</dbReference>
<proteinExistence type="predicted"/>
<protein>
    <submittedName>
        <fullName evidence="2">Uncharacterized protein</fullName>
    </submittedName>
</protein>
<evidence type="ECO:0000313" key="3">
    <source>
        <dbReference type="Proteomes" id="UP000053593"/>
    </source>
</evidence>
<keyword evidence="3" id="KW-1185">Reference proteome</keyword>
<evidence type="ECO:0000313" key="2">
    <source>
        <dbReference type="EMBL" id="KIK57845.1"/>
    </source>
</evidence>
<gene>
    <name evidence="2" type="ORF">GYMLUDRAFT_60956</name>
</gene>
<dbReference type="HOGENOM" id="CLU_1224895_0_0_1"/>